<dbReference type="OrthoDB" id="1879366at2759"/>
<keyword evidence="2" id="KW-0479">Metal-binding</keyword>
<dbReference type="InterPro" id="IPR011032">
    <property type="entry name" value="GroES-like_sf"/>
</dbReference>
<dbReference type="GO" id="GO:0016616">
    <property type="term" value="F:oxidoreductase activity, acting on the CH-OH group of donors, NAD or NADP as acceptor"/>
    <property type="evidence" value="ECO:0007669"/>
    <property type="project" value="InterPro"/>
</dbReference>
<dbReference type="Gene3D" id="3.40.50.720">
    <property type="entry name" value="NAD(P)-binding Rossmann-like Domain"/>
    <property type="match status" value="1"/>
</dbReference>
<comment type="cofactor">
    <cofactor evidence="1">
        <name>Zn(2+)</name>
        <dbReference type="ChEBI" id="CHEBI:29105"/>
    </cofactor>
</comment>
<dbReference type="GO" id="GO:0008270">
    <property type="term" value="F:zinc ion binding"/>
    <property type="evidence" value="ECO:0007669"/>
    <property type="project" value="InterPro"/>
</dbReference>
<gene>
    <name evidence="6" type="ORF">IFM89_003617</name>
</gene>
<dbReference type="EMBL" id="JADFTS010000008">
    <property type="protein sequence ID" value="KAF9591305.1"/>
    <property type="molecule type" value="Genomic_DNA"/>
</dbReference>
<dbReference type="InterPro" id="IPR002328">
    <property type="entry name" value="ADH_Zn_CS"/>
</dbReference>
<evidence type="ECO:0000256" key="1">
    <source>
        <dbReference type="ARBA" id="ARBA00001947"/>
    </source>
</evidence>
<dbReference type="SUPFAM" id="SSF50129">
    <property type="entry name" value="GroES-like"/>
    <property type="match status" value="1"/>
</dbReference>
<dbReference type="Gene3D" id="3.90.180.10">
    <property type="entry name" value="Medium-chain alcohol dehydrogenases, catalytic domain"/>
    <property type="match status" value="1"/>
</dbReference>
<evidence type="ECO:0000259" key="5">
    <source>
        <dbReference type="Pfam" id="PF08240"/>
    </source>
</evidence>
<comment type="caution">
    <text evidence="6">The sequence shown here is derived from an EMBL/GenBank/DDBJ whole genome shotgun (WGS) entry which is preliminary data.</text>
</comment>
<dbReference type="Proteomes" id="UP000631114">
    <property type="component" value="Unassembled WGS sequence"/>
</dbReference>
<evidence type="ECO:0000313" key="7">
    <source>
        <dbReference type="Proteomes" id="UP000631114"/>
    </source>
</evidence>
<keyword evidence="4" id="KW-0560">Oxidoreductase</keyword>
<proteinExistence type="predicted"/>
<dbReference type="Pfam" id="PF08240">
    <property type="entry name" value="ADH_N"/>
    <property type="match status" value="1"/>
</dbReference>
<organism evidence="6 7">
    <name type="scientific">Coptis chinensis</name>
    <dbReference type="NCBI Taxonomy" id="261450"/>
    <lineage>
        <taxon>Eukaryota</taxon>
        <taxon>Viridiplantae</taxon>
        <taxon>Streptophyta</taxon>
        <taxon>Embryophyta</taxon>
        <taxon>Tracheophyta</taxon>
        <taxon>Spermatophyta</taxon>
        <taxon>Magnoliopsida</taxon>
        <taxon>Ranunculales</taxon>
        <taxon>Ranunculaceae</taxon>
        <taxon>Coptidoideae</taxon>
        <taxon>Coptis</taxon>
    </lineage>
</organism>
<dbReference type="PROSITE" id="PS00059">
    <property type="entry name" value="ADH_ZINC"/>
    <property type="match status" value="1"/>
</dbReference>
<dbReference type="CDD" id="cd05283">
    <property type="entry name" value="CAD1"/>
    <property type="match status" value="1"/>
</dbReference>
<evidence type="ECO:0000313" key="6">
    <source>
        <dbReference type="EMBL" id="KAF9591305.1"/>
    </source>
</evidence>
<dbReference type="InterPro" id="IPR013154">
    <property type="entry name" value="ADH-like_N"/>
</dbReference>
<dbReference type="PANTHER" id="PTHR42683">
    <property type="entry name" value="ALDEHYDE REDUCTASE"/>
    <property type="match status" value="1"/>
</dbReference>
<sequence>NTGKDDVAFKVLFCGICHSDLHSIKNEWGMSRYPMVPGHEIVGIVTEVGNKVTKFKVGDKVGVGCLGGACHSCDNCNKSLENYCPKMIFTYGGLYYDGTMTYGGYSDSMDANEHYVVLIPNNLPLDASAPLLCAGIIVYSQLKYYGLSEPGMHVGVVGLGGLWHVAVKFAKAFGAKVTVISTSLAKKKEETEHLGANSFLVSRDQEQMQVMKYDHIE</sequence>
<keyword evidence="3" id="KW-0862">Zinc</keyword>
<feature type="domain" description="Alcohol dehydrogenase-like N-terminal" evidence="5">
    <location>
        <begin position="3"/>
        <end position="120"/>
    </location>
</feature>
<dbReference type="AlphaFoldDB" id="A0A835H108"/>
<evidence type="ECO:0000256" key="3">
    <source>
        <dbReference type="ARBA" id="ARBA00022833"/>
    </source>
</evidence>
<dbReference type="SUPFAM" id="SSF51735">
    <property type="entry name" value="NAD(P)-binding Rossmann-fold domains"/>
    <property type="match status" value="1"/>
</dbReference>
<accession>A0A835H108</accession>
<protein>
    <recommendedName>
        <fullName evidence="5">Alcohol dehydrogenase-like N-terminal domain-containing protein</fullName>
    </recommendedName>
</protein>
<feature type="non-terminal residue" evidence="6">
    <location>
        <position position="1"/>
    </location>
</feature>
<dbReference type="InterPro" id="IPR047109">
    <property type="entry name" value="CAD-like"/>
</dbReference>
<evidence type="ECO:0000256" key="4">
    <source>
        <dbReference type="ARBA" id="ARBA00023002"/>
    </source>
</evidence>
<evidence type="ECO:0000256" key="2">
    <source>
        <dbReference type="ARBA" id="ARBA00022723"/>
    </source>
</evidence>
<dbReference type="InterPro" id="IPR036291">
    <property type="entry name" value="NAD(P)-bd_dom_sf"/>
</dbReference>
<keyword evidence="7" id="KW-1185">Reference proteome</keyword>
<reference evidence="6 7" key="1">
    <citation type="submission" date="2020-10" db="EMBL/GenBank/DDBJ databases">
        <title>The Coptis chinensis genome and diversification of protoberbering-type alkaloids.</title>
        <authorList>
            <person name="Wang B."/>
            <person name="Shu S."/>
            <person name="Song C."/>
            <person name="Liu Y."/>
        </authorList>
    </citation>
    <scope>NUCLEOTIDE SEQUENCE [LARGE SCALE GENOMIC DNA]</scope>
    <source>
        <strain evidence="6">HL-2020</strain>
        <tissue evidence="6">Leaf</tissue>
    </source>
</reference>
<name>A0A835H108_9MAGN</name>